<protein>
    <submittedName>
        <fullName evidence="10">Uncharacterized protein</fullName>
    </submittedName>
</protein>
<dbReference type="Gene3D" id="2.60.120.990">
    <property type="match status" value="1"/>
</dbReference>
<dbReference type="Gene3D" id="3.50.50.60">
    <property type="entry name" value="FAD/NAD(P)-binding domain"/>
    <property type="match status" value="2"/>
</dbReference>
<evidence type="ECO:0000256" key="6">
    <source>
        <dbReference type="SAM" id="MobiDB-lite"/>
    </source>
</evidence>
<dbReference type="Pfam" id="PF22301">
    <property type="entry name" value="AUDH_beta_propeller"/>
    <property type="match status" value="1"/>
</dbReference>
<dbReference type="InterPro" id="IPR040887">
    <property type="entry name" value="AUDH_Cupin"/>
</dbReference>
<evidence type="ECO:0000256" key="1">
    <source>
        <dbReference type="ARBA" id="ARBA00001974"/>
    </source>
</evidence>
<organism evidence="10 11">
    <name type="scientific">Dimorphilus gyrociliatus</name>
    <dbReference type="NCBI Taxonomy" id="2664684"/>
    <lineage>
        <taxon>Eukaryota</taxon>
        <taxon>Metazoa</taxon>
        <taxon>Spiralia</taxon>
        <taxon>Lophotrochozoa</taxon>
        <taxon>Annelida</taxon>
        <taxon>Polychaeta</taxon>
        <taxon>Polychaeta incertae sedis</taxon>
        <taxon>Dinophilidae</taxon>
        <taxon>Dimorphilus</taxon>
    </lineage>
</organism>
<evidence type="ECO:0000256" key="5">
    <source>
        <dbReference type="ARBA" id="ARBA00023002"/>
    </source>
</evidence>
<comment type="cofactor">
    <cofactor evidence="1">
        <name>FAD</name>
        <dbReference type="ChEBI" id="CHEBI:57692"/>
    </cofactor>
</comment>
<keyword evidence="11" id="KW-1185">Reference proteome</keyword>
<gene>
    <name evidence="10" type="ORF">DGYR_LOCUS9127</name>
</gene>
<dbReference type="PANTHER" id="PTHR42784:SF1">
    <property type="entry name" value="PYRANOSE 2-OXIDASE"/>
    <property type="match status" value="1"/>
</dbReference>
<feature type="domain" description="Aldos-2-ulose dehydratase/isomerase (AUDH) Cupin" evidence="8">
    <location>
        <begin position="1073"/>
        <end position="1373"/>
    </location>
</feature>
<reference evidence="10 11" key="1">
    <citation type="submission" date="2020-08" db="EMBL/GenBank/DDBJ databases">
        <authorList>
            <person name="Hejnol A."/>
        </authorList>
    </citation>
    <scope>NUCLEOTIDE SEQUENCE [LARGE SCALE GENOMIC DNA]</scope>
</reference>
<comment type="similarity">
    <text evidence="2">Belongs to the GMC oxidoreductase family.</text>
</comment>
<dbReference type="InterPro" id="IPR007867">
    <property type="entry name" value="GMC_OxRtase_C"/>
</dbReference>
<dbReference type="InterPro" id="IPR054583">
    <property type="entry name" value="Beta-prop_AUDH"/>
</dbReference>
<evidence type="ECO:0000313" key="11">
    <source>
        <dbReference type="Proteomes" id="UP000549394"/>
    </source>
</evidence>
<dbReference type="OrthoDB" id="5378718at2759"/>
<evidence type="ECO:0000259" key="7">
    <source>
        <dbReference type="Pfam" id="PF05199"/>
    </source>
</evidence>
<dbReference type="Pfam" id="PF18637">
    <property type="entry name" value="AUDH_Cupin"/>
    <property type="match status" value="1"/>
</dbReference>
<evidence type="ECO:0000256" key="4">
    <source>
        <dbReference type="ARBA" id="ARBA00022827"/>
    </source>
</evidence>
<dbReference type="Pfam" id="PF05199">
    <property type="entry name" value="GMC_oxred_C"/>
    <property type="match status" value="1"/>
</dbReference>
<dbReference type="GO" id="GO:0016614">
    <property type="term" value="F:oxidoreductase activity, acting on CH-OH group of donors"/>
    <property type="evidence" value="ECO:0007669"/>
    <property type="project" value="InterPro"/>
</dbReference>
<feature type="domain" description="Aldos-2-ulose dehydratase beta-propeller" evidence="9">
    <location>
        <begin position="726"/>
        <end position="914"/>
    </location>
</feature>
<proteinExistence type="inferred from homology"/>
<dbReference type="SUPFAM" id="SSF69318">
    <property type="entry name" value="Integrin alpha N-terminal domain"/>
    <property type="match status" value="2"/>
</dbReference>
<feature type="region of interest" description="Disordered" evidence="6">
    <location>
        <begin position="657"/>
        <end position="679"/>
    </location>
</feature>
<evidence type="ECO:0000259" key="8">
    <source>
        <dbReference type="Pfam" id="PF18637"/>
    </source>
</evidence>
<dbReference type="SUPFAM" id="SSF51905">
    <property type="entry name" value="FAD/NAD(P)-binding domain"/>
    <property type="match status" value="1"/>
</dbReference>
<dbReference type="InterPro" id="IPR036188">
    <property type="entry name" value="FAD/NAD-bd_sf"/>
</dbReference>
<dbReference type="InterPro" id="IPR028994">
    <property type="entry name" value="Integrin_alpha_N"/>
</dbReference>
<dbReference type="SUPFAM" id="SSF54373">
    <property type="entry name" value="FAD-linked reductases, C-terminal domain"/>
    <property type="match status" value="1"/>
</dbReference>
<keyword evidence="3" id="KW-0285">Flavoprotein</keyword>
<comment type="caution">
    <text evidence="10">The sequence shown here is derived from an EMBL/GenBank/DDBJ whole genome shotgun (WGS) entry which is preliminary data.</text>
</comment>
<name>A0A7I8VXP5_9ANNE</name>
<dbReference type="InterPro" id="IPR051473">
    <property type="entry name" value="P2Ox-like"/>
</dbReference>
<dbReference type="PANTHER" id="PTHR42784">
    <property type="entry name" value="PYRANOSE 2-OXIDASE"/>
    <property type="match status" value="1"/>
</dbReference>
<keyword evidence="4" id="KW-0274">FAD</keyword>
<accession>A0A7I8VXP5</accession>
<evidence type="ECO:0000313" key="10">
    <source>
        <dbReference type="EMBL" id="CAD5121134.1"/>
    </source>
</evidence>
<evidence type="ECO:0000256" key="3">
    <source>
        <dbReference type="ARBA" id="ARBA00022630"/>
    </source>
</evidence>
<keyword evidence="5" id="KW-0560">Oxidoreductase</keyword>
<feature type="domain" description="Glucose-methanol-choline oxidoreductase C-terminal" evidence="7">
    <location>
        <begin position="438"/>
        <end position="555"/>
    </location>
</feature>
<sequence>MVKIKDYEPLINVSTDPIGSLETDVLIIGSGPIGATYARKILDESDAKVLMIDIGAFGSVVPGEHLKNTSVFQKDVDPFASVIRAHWHNLSTPVNKAPTPTLGPGAFRVPSNKLGTYQLKNQNPDQKDDDNMAAAGATYMVGGMSTHWTAACPRMNESVELPDIIPYEEWETLYDEAEKLFNVSSDVFDHSIRHNLVKQILRETYADEIPLEKNKPKSLPLAARRRIRNSEFVEWSSSATILGKHAQDPSVIYRASNPSLACSMEKNRFRIMEQHICRKLFRNKEGNHIEYALVENLLHKRFIKIKAKIVVVCCGTVLSAQLLYASDIRPQKLGKYLTEQPMAFCQIVLNQDTIDRLTKPNSEFAATIKEYQKKNPNDPIPIPMNDPDPQCYIPVSEDRPWHCQIHRDAFSYGDVAPNVDPRLIVDFRWFGIVKQSESNMVTFSEEYKDFLGMPQPTFHYTIDSSDRITLSSMMKDMLKAATSMGSFLPGSSPQFMTSGLSAHVNGVTRMGKNEKDSVVDVNCKVWNIDNCFVGGLGVLPKAAACNQTLTTAALAIRTVNHMLKTNMLSYKHAEVDFTYELSGSPDFQKLNLEGNRQDGYWISSSDINANGYQDIIGYGLNVGDIRWFENPNANKVDVPLSTEIPTITTTKTALTEKSTNGVNGDHKKGALNGSTNGKPEKWTSHLITKLNQPVGMDSFDINQNGLQDIIITSEYGPNMDNINEKGGLVHWLENPGKDNLSMDKEWKKHYIGRSTGTHRLVVGHFTQTERIEVLILPVVGKAHDVHSVCEVKLFTSPPLNQLDKVKEWQETIVDNEYFHVIHGVEKKKYRKDYYGDQLDSVLLASQEGITYLYYSTEQKKFVKKNLAKGTLCEKTTTGWYGCGNITSGRVGDDPFAYLATIGPFHGNVVAVYVRDNAVSIGDLEHSKFTRYVLDVYGEPNDKGEGPGHYIIAKDFDNDGDDEFLVALRGDPPTQGVFYYKPFDLSKGQFTKYQVSKDSAARIAVADFNKNGRLDFATIGYSVKTYYEAKPCELNVYYNSFDCSDVKTTYEIVLEMMEKKTKEKSDEKEDKSSLKTEVVATIPYQRPSAIQQSYFLKKQLIKIHKHTISLAYLPPNSSVKIPKGLMAKVLDGAIYYKTSNNAPTTMVRNVINPDGTRSMKLSSEDLEIWTEDEDSTFLWMIPDLEYLDGDVPFIRSVESVEVKANLVDEKVVPFGFKPYRDMGFFNMTGFTVQIERENKKTGTIELKKICHIQFWLADKGVDCGIHDHSETKGNDAFCEIHACFLNGTGSGGMYKHIGDIHKPFKDMKKNEFLYIRVPSGYEHGPLWEIDGNGDPKRRPDGSVIYQPHRWMAGEGDPKEAKESSYDFWMACELNPTIVNSNLIEKRNHY</sequence>
<dbReference type="Proteomes" id="UP000549394">
    <property type="component" value="Unassembled WGS sequence"/>
</dbReference>
<evidence type="ECO:0000259" key="9">
    <source>
        <dbReference type="Pfam" id="PF22301"/>
    </source>
</evidence>
<evidence type="ECO:0000256" key="2">
    <source>
        <dbReference type="ARBA" id="ARBA00010790"/>
    </source>
</evidence>
<dbReference type="EMBL" id="CAJFCJ010000014">
    <property type="protein sequence ID" value="CAD5121134.1"/>
    <property type="molecule type" value="Genomic_DNA"/>
</dbReference>